<dbReference type="SUPFAM" id="SSF57997">
    <property type="entry name" value="Tropomyosin"/>
    <property type="match status" value="1"/>
</dbReference>
<evidence type="ECO:0000313" key="9">
    <source>
        <dbReference type="Proteomes" id="UP001457282"/>
    </source>
</evidence>
<feature type="coiled-coil region" evidence="6">
    <location>
        <begin position="148"/>
        <end position="175"/>
    </location>
</feature>
<name>A0AAW1W5B7_RUBAR</name>
<dbReference type="PANTHER" id="PTHR31791">
    <property type="entry name" value="FRIGIDA-LIKE PROTEIN 3-RELATED"/>
    <property type="match status" value="1"/>
</dbReference>
<dbReference type="AlphaFoldDB" id="A0AAW1W5B7"/>
<feature type="region of interest" description="Disordered" evidence="7">
    <location>
        <begin position="544"/>
        <end position="578"/>
    </location>
</feature>
<keyword evidence="6" id="KW-0175">Coiled coil</keyword>
<feature type="region of interest" description="Disordered" evidence="7">
    <location>
        <begin position="844"/>
        <end position="871"/>
    </location>
</feature>
<sequence>MEKIASDLKESVSKQRSLSKAYEALQSQASSLLRFSLQWKELEDHFVSTRNKIQTRIEQLQGREKKIGVGEEQLEAERLKMKCETQTQAKDLRSIEELIVQGKSNLKHLELLIEQRTREFDDIGKLVKDKGSEFSLIETRVKCGGKKLNLVEERLKEAEFERKELQRVLHKYCEDIESKVRELSLIVGSIEKRKKELDLLEEQIRVVHSAIAECDKEMKLKEEKLCVIQESVVECGKTLDSKEKIVREMDDFCLRKKTMDELSCKLESKESELEGWALDLALTERRVDEKVKELNLIEKRVNERLNEVQLKEKDFDSREKLIEEGRKHLNSLSNRLQNREWQLCKKAKELKLEKQEFDSINKSIGEQTQGVKSKQEANKMTGDGKGLQLFMNEQLKRIDVMSKKMFVLLHASSDPAKLVLDAIQGFHQSNSNLDSREIDFDLEVTRRSCLVMLKELERMSPQINPLVREEAIKLATEWKAKMTVAAENRLEILGFLQLVTTYELTSLYHAKELRTLLTTIAQPKQATELCRVLDISDKAYESSISPPPVKVDEQESSLDKNAPAFSSPNLQPSATIHARNSPGFLNEQSIWKHSIQNKIFVALEKSSESDPAKLVLDLMQISFAGYWTKGDTHIEATAMKSFISLLDTVTRALLYVGPQVKEDAIELAVQWKTKLKADTENSLEILGFLQFIATYGLLSMVTIDEIVKLLGMVSQHTQALELCQTLGFADRIPDFIRDLIQRKQLVEAVRLICTFKLTDKFAPAPLLHEYVEVTSKRCSEICTTEISVDEKDKVVDGQIADLIDVIQCINKYNLEFEYQSAAVETQIKELRKLKENWRLLVPSVKPQDQNRGKKRRSLSTSAPMFQPQQPVENNHQMTAVSAARPPFPLPTFSYPHSSSSAVLRTNYGLPGQFGMPANGHQLTANCEGPFVPPMKRPCMMNSRYPAPVPAPAPVPVPGANYCLSYSYRFPHPNRTQFWR</sequence>
<feature type="compositionally biased region" description="Polar residues" evidence="7">
    <location>
        <begin position="564"/>
        <end position="574"/>
    </location>
</feature>
<accession>A0AAW1W5B7</accession>
<feature type="compositionally biased region" description="Polar residues" evidence="7">
    <location>
        <begin position="858"/>
        <end position="871"/>
    </location>
</feature>
<evidence type="ECO:0000256" key="5">
    <source>
        <dbReference type="RuleBase" id="RU364012"/>
    </source>
</evidence>
<evidence type="ECO:0000256" key="4">
    <source>
        <dbReference type="ARBA" id="ARBA00023089"/>
    </source>
</evidence>
<comment type="similarity">
    <text evidence="1 5">Belongs to the Frigida family.</text>
</comment>
<gene>
    <name evidence="8" type="ORF">M0R45_028261</name>
</gene>
<keyword evidence="2 5" id="KW-0217">Developmental protein</keyword>
<evidence type="ECO:0000256" key="1">
    <source>
        <dbReference type="ARBA" id="ARBA00008956"/>
    </source>
</evidence>
<dbReference type="GO" id="GO:0030154">
    <property type="term" value="P:cell differentiation"/>
    <property type="evidence" value="ECO:0007669"/>
    <property type="project" value="UniProtKB-KW"/>
</dbReference>
<dbReference type="GO" id="GO:0009908">
    <property type="term" value="P:flower development"/>
    <property type="evidence" value="ECO:0007669"/>
    <property type="project" value="UniProtKB-KW"/>
</dbReference>
<feature type="coiled-coil region" evidence="6">
    <location>
        <begin position="259"/>
        <end position="311"/>
    </location>
</feature>
<dbReference type="PANTHER" id="PTHR31791:SF70">
    <property type="entry name" value="FRIGIDA-LIKE PROTEIN"/>
    <property type="match status" value="1"/>
</dbReference>
<reference evidence="8 9" key="1">
    <citation type="journal article" date="2023" name="G3 (Bethesda)">
        <title>A chromosome-length genome assembly and annotation of blackberry (Rubus argutus, cv. 'Hillquist').</title>
        <authorList>
            <person name="Bruna T."/>
            <person name="Aryal R."/>
            <person name="Dudchenko O."/>
            <person name="Sargent D.J."/>
            <person name="Mead D."/>
            <person name="Buti M."/>
            <person name="Cavallini A."/>
            <person name="Hytonen T."/>
            <person name="Andres J."/>
            <person name="Pham M."/>
            <person name="Weisz D."/>
            <person name="Mascagni F."/>
            <person name="Usai G."/>
            <person name="Natali L."/>
            <person name="Bassil N."/>
            <person name="Fernandez G.E."/>
            <person name="Lomsadze A."/>
            <person name="Armour M."/>
            <person name="Olukolu B."/>
            <person name="Poorten T."/>
            <person name="Britton C."/>
            <person name="Davik J."/>
            <person name="Ashrafi H."/>
            <person name="Aiden E.L."/>
            <person name="Borodovsky M."/>
            <person name="Worthington M."/>
        </authorList>
    </citation>
    <scope>NUCLEOTIDE SEQUENCE [LARGE SCALE GENOMIC DNA]</scope>
    <source>
        <strain evidence="8">PI 553951</strain>
    </source>
</reference>
<protein>
    <recommendedName>
        <fullName evidence="5">FRIGIDA-like protein</fullName>
    </recommendedName>
</protein>
<evidence type="ECO:0000256" key="7">
    <source>
        <dbReference type="SAM" id="MobiDB-lite"/>
    </source>
</evidence>
<evidence type="ECO:0000256" key="6">
    <source>
        <dbReference type="SAM" id="Coils"/>
    </source>
</evidence>
<organism evidence="8 9">
    <name type="scientific">Rubus argutus</name>
    <name type="common">Southern blackberry</name>
    <dbReference type="NCBI Taxonomy" id="59490"/>
    <lineage>
        <taxon>Eukaryota</taxon>
        <taxon>Viridiplantae</taxon>
        <taxon>Streptophyta</taxon>
        <taxon>Embryophyta</taxon>
        <taxon>Tracheophyta</taxon>
        <taxon>Spermatophyta</taxon>
        <taxon>Magnoliopsida</taxon>
        <taxon>eudicotyledons</taxon>
        <taxon>Gunneridae</taxon>
        <taxon>Pentapetalae</taxon>
        <taxon>rosids</taxon>
        <taxon>fabids</taxon>
        <taxon>Rosales</taxon>
        <taxon>Rosaceae</taxon>
        <taxon>Rosoideae</taxon>
        <taxon>Rosoideae incertae sedis</taxon>
        <taxon>Rubus</taxon>
    </lineage>
</organism>
<keyword evidence="9" id="KW-1185">Reference proteome</keyword>
<dbReference type="InterPro" id="IPR012474">
    <property type="entry name" value="Frigida"/>
</dbReference>
<keyword evidence="4 5" id="KW-0287">Flowering</keyword>
<comment type="caution">
    <text evidence="8">The sequence shown here is derived from an EMBL/GenBank/DDBJ whole genome shotgun (WGS) entry which is preliminary data.</text>
</comment>
<evidence type="ECO:0000256" key="2">
    <source>
        <dbReference type="ARBA" id="ARBA00022473"/>
    </source>
</evidence>
<evidence type="ECO:0000256" key="3">
    <source>
        <dbReference type="ARBA" id="ARBA00022782"/>
    </source>
</evidence>
<dbReference type="Proteomes" id="UP001457282">
    <property type="component" value="Unassembled WGS sequence"/>
</dbReference>
<dbReference type="EMBL" id="JBEDUW010000006">
    <property type="protein sequence ID" value="KAK9919677.1"/>
    <property type="molecule type" value="Genomic_DNA"/>
</dbReference>
<keyword evidence="3 5" id="KW-0221">Differentiation</keyword>
<evidence type="ECO:0000313" key="8">
    <source>
        <dbReference type="EMBL" id="KAK9919677.1"/>
    </source>
</evidence>
<dbReference type="Pfam" id="PF07899">
    <property type="entry name" value="Frigida"/>
    <property type="match status" value="2"/>
</dbReference>
<proteinExistence type="inferred from homology"/>